<dbReference type="GO" id="GO:0003677">
    <property type="term" value="F:DNA binding"/>
    <property type="evidence" value="ECO:0007669"/>
    <property type="project" value="InterPro"/>
</dbReference>
<dbReference type="PATRIC" id="fig|1280954.3.peg.992"/>
<dbReference type="InterPro" id="IPR010982">
    <property type="entry name" value="Lambda_DNA-bd_dom_sf"/>
</dbReference>
<dbReference type="InterPro" id="IPR001387">
    <property type="entry name" value="Cro/C1-type_HTH"/>
</dbReference>
<comment type="caution">
    <text evidence="2">The sequence shown here is derived from an EMBL/GenBank/DDBJ whole genome shotgun (WGS) entry which is preliminary data.</text>
</comment>
<dbReference type="SMART" id="SM00530">
    <property type="entry name" value="HTH_XRE"/>
    <property type="match status" value="1"/>
</dbReference>
<proteinExistence type="predicted"/>
<dbReference type="SUPFAM" id="SSF47413">
    <property type="entry name" value="lambda repressor-like DNA-binding domains"/>
    <property type="match status" value="1"/>
</dbReference>
<dbReference type="Proteomes" id="UP000027100">
    <property type="component" value="Unassembled WGS sequence"/>
</dbReference>
<dbReference type="Pfam" id="PF13560">
    <property type="entry name" value="HTH_31"/>
    <property type="match status" value="1"/>
</dbReference>
<keyword evidence="3" id="KW-1185">Reference proteome</keyword>
<evidence type="ECO:0000313" key="3">
    <source>
        <dbReference type="Proteomes" id="UP000027100"/>
    </source>
</evidence>
<evidence type="ECO:0000313" key="2">
    <source>
        <dbReference type="EMBL" id="KCZ99688.1"/>
    </source>
</evidence>
<sequence length="111" mass="12199">MAKQQRVYSATAREALVLMGKQIQLARKRRQISAAELAERIGIARSTLWRIEQGEPGVEIGLVFEAAVLTGVPLFVEAPGRLAAQIDRVDDKLALLPASVRNTSKDVKDDF</sequence>
<dbReference type="EMBL" id="ARYM01000004">
    <property type="protein sequence ID" value="KCZ99688.1"/>
    <property type="molecule type" value="Genomic_DNA"/>
</dbReference>
<reference evidence="2 3" key="1">
    <citation type="journal article" date="2014" name="Antonie Van Leeuwenhoek">
        <title>Hyphomonas beringensis sp. nov. and Hyphomonas chukchiensis sp. nov., isolated from surface seawater of the Bering Sea and Chukchi Sea.</title>
        <authorList>
            <person name="Li C."/>
            <person name="Lai Q."/>
            <person name="Li G."/>
            <person name="Dong C."/>
            <person name="Wang J."/>
            <person name="Liao Y."/>
            <person name="Shao Z."/>
        </authorList>
    </citation>
    <scope>NUCLEOTIDE SEQUENCE [LARGE SCALE GENOMIC DNA]</scope>
    <source>
        <strain evidence="2 3">PS728</strain>
    </source>
</reference>
<dbReference type="OrthoDB" id="7365273at2"/>
<gene>
    <name evidence="2" type="ORF">HPO_04855</name>
</gene>
<dbReference type="PROSITE" id="PS50943">
    <property type="entry name" value="HTH_CROC1"/>
    <property type="match status" value="1"/>
</dbReference>
<dbReference type="CDD" id="cd00093">
    <property type="entry name" value="HTH_XRE"/>
    <property type="match status" value="1"/>
</dbReference>
<accession>A0A062VGX7</accession>
<feature type="domain" description="HTH cro/C1-type" evidence="1">
    <location>
        <begin position="23"/>
        <end position="55"/>
    </location>
</feature>
<organism evidence="2 3">
    <name type="scientific">Hyphomonas polymorpha PS728</name>
    <dbReference type="NCBI Taxonomy" id="1280954"/>
    <lineage>
        <taxon>Bacteria</taxon>
        <taxon>Pseudomonadati</taxon>
        <taxon>Pseudomonadota</taxon>
        <taxon>Alphaproteobacteria</taxon>
        <taxon>Hyphomonadales</taxon>
        <taxon>Hyphomonadaceae</taxon>
        <taxon>Hyphomonas</taxon>
    </lineage>
</organism>
<dbReference type="AlphaFoldDB" id="A0A062VGX7"/>
<name>A0A062VGX7_9PROT</name>
<protein>
    <submittedName>
        <fullName evidence="2">XRE family transcriptional regulator</fullName>
    </submittedName>
</protein>
<dbReference type="STRING" id="1280954.HPO_04855"/>
<dbReference type="Gene3D" id="1.10.260.40">
    <property type="entry name" value="lambda repressor-like DNA-binding domains"/>
    <property type="match status" value="1"/>
</dbReference>
<evidence type="ECO:0000259" key="1">
    <source>
        <dbReference type="PROSITE" id="PS50943"/>
    </source>
</evidence>
<dbReference type="eggNOG" id="COG1476">
    <property type="taxonomic scope" value="Bacteria"/>
</dbReference>